<gene>
    <name evidence="1" type="primary">HD2</name>
</gene>
<dbReference type="EMBL" id="KR229973">
    <property type="protein sequence ID" value="ALG04438.1"/>
    <property type="molecule type" value="Genomic_DNA"/>
</dbReference>
<organism evidence="1">
    <name type="scientific">Leucosporidium scottii</name>
    <dbReference type="NCBI Taxonomy" id="5278"/>
    <lineage>
        <taxon>Eukaryota</taxon>
        <taxon>Fungi</taxon>
        <taxon>Dikarya</taxon>
        <taxon>Basidiomycota</taxon>
        <taxon>Pucciniomycotina</taxon>
        <taxon>Microbotryomycetes</taxon>
        <taxon>Leucosporidiales</taxon>
        <taxon>Leucosporidium</taxon>
    </lineage>
</organism>
<proteinExistence type="predicted"/>
<keyword evidence="1" id="KW-0371">Homeobox</keyword>
<keyword evidence="1" id="KW-0238">DNA-binding</keyword>
<dbReference type="GO" id="GO:0003677">
    <property type="term" value="F:DNA binding"/>
    <property type="evidence" value="ECO:0007669"/>
    <property type="project" value="UniProtKB-KW"/>
</dbReference>
<reference evidence="1" key="1">
    <citation type="submission" date="2015-04" db="EMBL/GenBank/DDBJ databases">
        <title>Genomic Architecture Underlying Sex-Determination in the yeast Leucosporidium scottii: New Insights into the Evolution of Mating Systems in basidiomycetes.</title>
        <authorList>
            <person name="Maia T.M."/>
            <person name="Lopes S."/>
            <person name="Almeida J.M.G.C.F."/>
            <person name="Rosa L.H."/>
            <person name="Sampaio J.P."/>
            <person name="Goncalves P."/>
            <person name="Coelho M.A."/>
        </authorList>
    </citation>
    <scope>NUCLEOTIDE SEQUENCE</scope>
    <source>
        <strain evidence="1">CBS 614</strain>
    </source>
</reference>
<dbReference type="AlphaFoldDB" id="A0A0N9HRV8"/>
<name>A0A0N9HRV8_9BASI</name>
<evidence type="ECO:0000313" key="1">
    <source>
        <dbReference type="EMBL" id="ALG04438.1"/>
    </source>
</evidence>
<accession>A0A0N9HRV8</accession>
<protein>
    <submittedName>
        <fullName evidence="1">Homeodomain transcription factor HD2</fullName>
    </submittedName>
</protein>
<feature type="non-terminal residue" evidence="1">
    <location>
        <position position="161"/>
    </location>
</feature>
<sequence length="161" mass="17880">MLSAQASIAAACQQPLARLSHLVSRPPAPSSRAPHHPPLELSSVDIREDLLHLRCHSSTVATLSRLFETAQAELQRSFEQAYERTMQELGATFSEDDGGLEAYDKMIRSRYTRDYGVARDSARQRLLQEVQWALDRVTASPEVEGGRGSFSDEVVAVLERA</sequence>